<evidence type="ECO:0000313" key="1">
    <source>
        <dbReference type="EMBL" id="CAG8741010.1"/>
    </source>
</evidence>
<dbReference type="SUPFAM" id="SSF47095">
    <property type="entry name" value="HMG-box"/>
    <property type="match status" value="1"/>
</dbReference>
<comment type="caution">
    <text evidence="1">The sequence shown here is derived from an EMBL/GenBank/DDBJ whole genome shotgun (WGS) entry which is preliminary data.</text>
</comment>
<dbReference type="OrthoDB" id="2307332at2759"/>
<organism evidence="1 2">
    <name type="scientific">Ambispora leptoticha</name>
    <dbReference type="NCBI Taxonomy" id="144679"/>
    <lineage>
        <taxon>Eukaryota</taxon>
        <taxon>Fungi</taxon>
        <taxon>Fungi incertae sedis</taxon>
        <taxon>Mucoromycota</taxon>
        <taxon>Glomeromycotina</taxon>
        <taxon>Glomeromycetes</taxon>
        <taxon>Archaeosporales</taxon>
        <taxon>Ambisporaceae</taxon>
        <taxon>Ambispora</taxon>
    </lineage>
</organism>
<keyword evidence="2" id="KW-1185">Reference proteome</keyword>
<gene>
    <name evidence="1" type="ORF">ALEPTO_LOCUS12959</name>
</gene>
<sequence>MSESKLPTDTEIASIIKFIEDLKVPSPSGANVSEFVNPMKKSVNCFMIYRKLVVKEMNLNGMFYEMKKLSKLVSKKWKAEPDAVKEVFKSYAQEVAACSNYSFTTSKPRYNKKWIHYEDSKFKKKPYVRRDKIISGESKTELISEYIEKNSPTNEFASVEPNNLSPSKADSVDLSDETLSVQSIISHNKQAAETLTFRDNVANTTEQFNIQAQSNCASKNILIPSTYDEIIHYSSFENYDYNGNLTTLEFSPSVEESYFSGITLNEFRIYI</sequence>
<dbReference type="InterPro" id="IPR036910">
    <property type="entry name" value="HMG_box_dom_sf"/>
</dbReference>
<accession>A0A9N9ILJ9</accession>
<dbReference type="EMBL" id="CAJVPS010035275">
    <property type="protein sequence ID" value="CAG8741010.1"/>
    <property type="molecule type" value="Genomic_DNA"/>
</dbReference>
<dbReference type="Proteomes" id="UP000789508">
    <property type="component" value="Unassembled WGS sequence"/>
</dbReference>
<reference evidence="1" key="1">
    <citation type="submission" date="2021-06" db="EMBL/GenBank/DDBJ databases">
        <authorList>
            <person name="Kallberg Y."/>
            <person name="Tangrot J."/>
            <person name="Rosling A."/>
        </authorList>
    </citation>
    <scope>NUCLEOTIDE SEQUENCE</scope>
    <source>
        <strain evidence="1">FL130A</strain>
    </source>
</reference>
<name>A0A9N9ILJ9_9GLOM</name>
<dbReference type="AlphaFoldDB" id="A0A9N9ILJ9"/>
<evidence type="ECO:0000313" key="2">
    <source>
        <dbReference type="Proteomes" id="UP000789508"/>
    </source>
</evidence>
<dbReference type="Gene3D" id="1.10.30.10">
    <property type="entry name" value="High mobility group box domain"/>
    <property type="match status" value="1"/>
</dbReference>
<proteinExistence type="predicted"/>
<protein>
    <submittedName>
        <fullName evidence="1">12234_t:CDS:1</fullName>
    </submittedName>
</protein>